<proteinExistence type="predicted"/>
<evidence type="ECO:0000313" key="1">
    <source>
        <dbReference type="EMBL" id="TDH70868.1"/>
    </source>
</evidence>
<dbReference type="GeneID" id="94348739"/>
<dbReference type="KEGG" id="blac:94348739"/>
<protein>
    <submittedName>
        <fullName evidence="1">Uncharacterized protein</fullName>
    </submittedName>
</protein>
<reference evidence="1 2" key="1">
    <citation type="journal article" date="2021" name="Genome Biol.">
        <title>AFLAP: assembly-free linkage analysis pipeline using k-mers from genome sequencing data.</title>
        <authorList>
            <person name="Fletcher K."/>
            <person name="Zhang L."/>
            <person name="Gil J."/>
            <person name="Han R."/>
            <person name="Cavanaugh K."/>
            <person name="Michelmore R."/>
        </authorList>
    </citation>
    <scope>NUCLEOTIDE SEQUENCE [LARGE SCALE GENOMIC DNA]</scope>
    <source>
        <strain evidence="1 2">SF5</strain>
    </source>
</reference>
<gene>
    <name evidence="1" type="ORF">CCR75_004983</name>
</gene>
<dbReference type="OrthoDB" id="125320at2759"/>
<organism evidence="1 2">
    <name type="scientific">Bremia lactucae</name>
    <name type="common">Lettuce downy mildew</name>
    <dbReference type="NCBI Taxonomy" id="4779"/>
    <lineage>
        <taxon>Eukaryota</taxon>
        <taxon>Sar</taxon>
        <taxon>Stramenopiles</taxon>
        <taxon>Oomycota</taxon>
        <taxon>Peronosporomycetes</taxon>
        <taxon>Peronosporales</taxon>
        <taxon>Peronosporaceae</taxon>
        <taxon>Bremia</taxon>
    </lineage>
</organism>
<accession>A0A976FQ50</accession>
<name>A0A976FQ50_BRELC</name>
<dbReference type="AlphaFoldDB" id="A0A976FQ50"/>
<evidence type="ECO:0000313" key="2">
    <source>
        <dbReference type="Proteomes" id="UP000294530"/>
    </source>
</evidence>
<dbReference type="EMBL" id="SHOA02000001">
    <property type="protein sequence ID" value="TDH70868.1"/>
    <property type="molecule type" value="Genomic_DNA"/>
</dbReference>
<dbReference type="Proteomes" id="UP000294530">
    <property type="component" value="Unassembled WGS sequence"/>
</dbReference>
<keyword evidence="2" id="KW-1185">Reference proteome</keyword>
<sequence>MAIIEKEAYAIAETCKRANYLVYRPDGFTLHDHRNSRYIITPTTVSSAVPEYTADKKLHR</sequence>
<comment type="caution">
    <text evidence="1">The sequence shown here is derived from an EMBL/GenBank/DDBJ whole genome shotgun (WGS) entry which is preliminary data.</text>
</comment>
<dbReference type="RefSeq" id="XP_067820367.1">
    <property type="nucleotide sequence ID" value="XM_067963068.1"/>
</dbReference>